<evidence type="ECO:0000313" key="1">
    <source>
        <dbReference type="EMBL" id="ACG24445.1"/>
    </source>
</evidence>
<accession>B6SHW2</accession>
<reference evidence="1" key="1">
    <citation type="journal article" date="2009" name="Plant Mol. Biol.">
        <title>Insights into corn genes derived from large-scale cDNA sequencing.</title>
        <authorList>
            <person name="Alexandrov N.N."/>
            <person name="Brover V.V."/>
            <person name="Freidin S."/>
            <person name="Troukhan M.E."/>
            <person name="Tatarinova T.V."/>
            <person name="Zhang H."/>
            <person name="Swaller T.J."/>
            <person name="Lu Y.P."/>
            <person name="Bouck J."/>
            <person name="Flavell R.B."/>
            <person name="Feldmann K.A."/>
        </authorList>
    </citation>
    <scope>NUCLEOTIDE SEQUENCE</scope>
</reference>
<sequence length="69" mass="7452">MKRLLARGKSGCPSRSLVGRIPALPVLCNNVLPGHRVSSPICQSLLLLPHACSLNFKQAQGESRVVQTF</sequence>
<dbReference type="AlphaFoldDB" id="B6SHW2"/>
<name>B6SHW2_MAIZE</name>
<dbReference type="EMBL" id="EU953834">
    <property type="protein sequence ID" value="ACG25952.1"/>
    <property type="molecule type" value="mRNA"/>
</dbReference>
<dbReference type="EMBL" id="EU952327">
    <property type="protein sequence ID" value="ACG24445.1"/>
    <property type="molecule type" value="mRNA"/>
</dbReference>
<protein>
    <submittedName>
        <fullName evidence="1">Uncharacterized protein</fullName>
    </submittedName>
</protein>
<organism evidence="1">
    <name type="scientific">Zea mays</name>
    <name type="common">Maize</name>
    <dbReference type="NCBI Taxonomy" id="4577"/>
    <lineage>
        <taxon>Eukaryota</taxon>
        <taxon>Viridiplantae</taxon>
        <taxon>Streptophyta</taxon>
        <taxon>Embryophyta</taxon>
        <taxon>Tracheophyta</taxon>
        <taxon>Spermatophyta</taxon>
        <taxon>Magnoliopsida</taxon>
        <taxon>Liliopsida</taxon>
        <taxon>Poales</taxon>
        <taxon>Poaceae</taxon>
        <taxon>PACMAD clade</taxon>
        <taxon>Panicoideae</taxon>
        <taxon>Andropogonodae</taxon>
        <taxon>Andropogoneae</taxon>
        <taxon>Tripsacinae</taxon>
        <taxon>Zea</taxon>
    </lineage>
</organism>
<proteinExistence type="evidence at transcript level"/>